<feature type="compositionally biased region" description="Polar residues" evidence="1">
    <location>
        <begin position="1"/>
        <end position="10"/>
    </location>
</feature>
<dbReference type="Proteomes" id="UP000265520">
    <property type="component" value="Unassembled WGS sequence"/>
</dbReference>
<evidence type="ECO:0000313" key="3">
    <source>
        <dbReference type="Proteomes" id="UP000265520"/>
    </source>
</evidence>
<comment type="caution">
    <text evidence="2">The sequence shown here is derived from an EMBL/GenBank/DDBJ whole genome shotgun (WGS) entry which is preliminary data.</text>
</comment>
<protein>
    <submittedName>
        <fullName evidence="2">Uncharacterized protein</fullName>
    </submittedName>
</protein>
<evidence type="ECO:0000313" key="2">
    <source>
        <dbReference type="EMBL" id="MCI67315.1"/>
    </source>
</evidence>
<name>A0A392U6F4_9FABA</name>
<accession>A0A392U6F4</accession>
<feature type="region of interest" description="Disordered" evidence="1">
    <location>
        <begin position="1"/>
        <end position="27"/>
    </location>
</feature>
<proteinExistence type="predicted"/>
<evidence type="ECO:0000256" key="1">
    <source>
        <dbReference type="SAM" id="MobiDB-lite"/>
    </source>
</evidence>
<sequence>MGGGSSSSQVAVDEDEGYESAGALIVT</sequence>
<reference evidence="2 3" key="1">
    <citation type="journal article" date="2018" name="Front. Plant Sci.">
        <title>Red Clover (Trifolium pratense) and Zigzag Clover (T. medium) - A Picture of Genomic Similarities and Differences.</title>
        <authorList>
            <person name="Dluhosova J."/>
            <person name="Istvanek J."/>
            <person name="Nedelnik J."/>
            <person name="Repkova J."/>
        </authorList>
    </citation>
    <scope>NUCLEOTIDE SEQUENCE [LARGE SCALE GENOMIC DNA]</scope>
    <source>
        <strain evidence="3">cv. 10/8</strain>
        <tissue evidence="2">Leaf</tissue>
    </source>
</reference>
<dbReference type="AlphaFoldDB" id="A0A392U6F4"/>
<keyword evidence="3" id="KW-1185">Reference proteome</keyword>
<dbReference type="EMBL" id="LXQA010714494">
    <property type="protein sequence ID" value="MCI67315.1"/>
    <property type="molecule type" value="Genomic_DNA"/>
</dbReference>
<feature type="non-terminal residue" evidence="2">
    <location>
        <position position="27"/>
    </location>
</feature>
<organism evidence="2 3">
    <name type="scientific">Trifolium medium</name>
    <dbReference type="NCBI Taxonomy" id="97028"/>
    <lineage>
        <taxon>Eukaryota</taxon>
        <taxon>Viridiplantae</taxon>
        <taxon>Streptophyta</taxon>
        <taxon>Embryophyta</taxon>
        <taxon>Tracheophyta</taxon>
        <taxon>Spermatophyta</taxon>
        <taxon>Magnoliopsida</taxon>
        <taxon>eudicotyledons</taxon>
        <taxon>Gunneridae</taxon>
        <taxon>Pentapetalae</taxon>
        <taxon>rosids</taxon>
        <taxon>fabids</taxon>
        <taxon>Fabales</taxon>
        <taxon>Fabaceae</taxon>
        <taxon>Papilionoideae</taxon>
        <taxon>50 kb inversion clade</taxon>
        <taxon>NPAAA clade</taxon>
        <taxon>Hologalegina</taxon>
        <taxon>IRL clade</taxon>
        <taxon>Trifolieae</taxon>
        <taxon>Trifolium</taxon>
    </lineage>
</organism>